<accession>M7XFD2</accession>
<name>M7XFD2_9BACT</name>
<evidence type="ECO:0000313" key="1">
    <source>
        <dbReference type="EMBL" id="EMS33574.1"/>
    </source>
</evidence>
<organism evidence="1 2">
    <name type="scientific">Mariniradius saccharolyticus AK6</name>
    <dbReference type="NCBI Taxonomy" id="1239962"/>
    <lineage>
        <taxon>Bacteria</taxon>
        <taxon>Pseudomonadati</taxon>
        <taxon>Bacteroidota</taxon>
        <taxon>Cytophagia</taxon>
        <taxon>Cytophagales</taxon>
        <taxon>Cyclobacteriaceae</taxon>
        <taxon>Mariniradius</taxon>
    </lineage>
</organism>
<evidence type="ECO:0000313" key="2">
    <source>
        <dbReference type="Proteomes" id="UP000010953"/>
    </source>
</evidence>
<dbReference type="InParanoid" id="M7XFD2"/>
<proteinExistence type="predicted"/>
<dbReference type="Proteomes" id="UP000010953">
    <property type="component" value="Unassembled WGS sequence"/>
</dbReference>
<comment type="caution">
    <text evidence="1">The sequence shown here is derived from an EMBL/GenBank/DDBJ whole genome shotgun (WGS) entry which is preliminary data.</text>
</comment>
<dbReference type="EMBL" id="AMZY02000009">
    <property type="protein sequence ID" value="EMS33574.1"/>
    <property type="molecule type" value="Genomic_DNA"/>
</dbReference>
<reference evidence="1" key="1">
    <citation type="submission" date="2013-01" db="EMBL/GenBank/DDBJ databases">
        <title>Genome assembly of Mariniradius saccharolyticus AK6.</title>
        <authorList>
            <person name="Vaidya B."/>
            <person name="Khatri I."/>
            <person name="Tanuku N.R.S."/>
            <person name="Subramanian S."/>
            <person name="Pinnaka A."/>
        </authorList>
    </citation>
    <scope>NUCLEOTIDE SEQUENCE [LARGE SCALE GENOMIC DNA]</scope>
    <source>
        <strain evidence="1">AK6</strain>
    </source>
</reference>
<keyword evidence="2" id="KW-1185">Reference proteome</keyword>
<gene>
    <name evidence="1" type="ORF">C943_04453</name>
</gene>
<dbReference type="AlphaFoldDB" id="M7XFD2"/>
<protein>
    <submittedName>
        <fullName evidence="1">Uncharacterized protein</fullName>
    </submittedName>
</protein>
<sequence length="52" mass="6071">MEDFPVNSFIGAFDKKVTFPDSVLKDWARSAELHPIRKIQMITESLDLISFW</sequence>